<sequence>MKKFVIALVAAVMLSGCAPAPAPKPFCTGFVKSFGGAGEEHYGLKVQKVRIKGDRFPVVQLRTKFGWWDLSQFDLKYGDCKFKLEQSNYL</sequence>
<keyword evidence="3" id="KW-1185">Reference proteome</keyword>
<evidence type="ECO:0000256" key="1">
    <source>
        <dbReference type="ARBA" id="ARBA00022729"/>
    </source>
</evidence>
<evidence type="ECO:0000313" key="2">
    <source>
        <dbReference type="EMBL" id="QFG06222.1"/>
    </source>
</evidence>
<name>A0A5J6TAK3_9CAUD</name>
<gene>
    <name evidence="2" type="ORF">vec33_156</name>
</gene>
<reference evidence="2 3" key="1">
    <citation type="submission" date="2019-08" db="EMBL/GenBank/DDBJ databases">
        <title>Complete genome sequence of Escherichia coli bacteriophage VEc33.</title>
        <authorList>
            <person name="Denisenko E."/>
            <person name="Kislichkina A."/>
            <person name="Krasilnikova V."/>
            <person name="Verevkin V."/>
            <person name="Volozhantsev N."/>
        </authorList>
    </citation>
    <scope>NUCLEOTIDE SEQUENCE [LARGE SCALE GENOMIC DNA]</scope>
    <source>
        <strain evidence="2">VEc33</strain>
    </source>
</reference>
<keyword evidence="1" id="KW-0732">Signal</keyword>
<dbReference type="Pfam" id="PF08139">
    <property type="entry name" value="LPAM_1"/>
    <property type="match status" value="1"/>
</dbReference>
<proteinExistence type="predicted"/>
<dbReference type="EMBL" id="MN316588">
    <property type="protein sequence ID" value="QFG06222.1"/>
    <property type="molecule type" value="Genomic_DNA"/>
</dbReference>
<evidence type="ECO:0000313" key="3">
    <source>
        <dbReference type="Proteomes" id="UP000325935"/>
    </source>
</evidence>
<organism evidence="2 3">
    <name type="scientific">Escherichia phage VEc33</name>
    <dbReference type="NCBI Taxonomy" id="2847072"/>
    <lineage>
        <taxon>Viruses</taxon>
        <taxon>Duplodnaviria</taxon>
        <taxon>Heunggongvirae</taxon>
        <taxon>Uroviricota</taxon>
        <taxon>Caudoviricetes</taxon>
        <taxon>Demerecviridae</taxon>
        <taxon>Markadamsvirinae</taxon>
        <taxon>Tequintavirus</taxon>
        <taxon>Tequintavirus VEc33</taxon>
    </lineage>
</organism>
<dbReference type="InterPro" id="IPR012640">
    <property type="entry name" value="Membr_lipoprot_lipid_attach_CS"/>
</dbReference>
<dbReference type="PROSITE" id="PS51257">
    <property type="entry name" value="PROKAR_LIPOPROTEIN"/>
    <property type="match status" value="1"/>
</dbReference>
<keyword evidence="2" id="KW-0675">Receptor</keyword>
<accession>A0A5J6TAK3</accession>
<protein>
    <submittedName>
        <fullName evidence="2">Receptor-blocking protein</fullName>
    </submittedName>
</protein>
<dbReference type="Proteomes" id="UP000325935">
    <property type="component" value="Segment"/>
</dbReference>